<reference evidence="1 2" key="1">
    <citation type="submission" date="2018-06" db="EMBL/GenBank/DDBJ databases">
        <authorList>
            <consortium name="Pathogen Informatics"/>
            <person name="Doyle S."/>
        </authorList>
    </citation>
    <scope>NUCLEOTIDE SEQUENCE [LARGE SCALE GENOMIC DNA]</scope>
    <source>
        <strain evidence="1 2">NCTC11661</strain>
    </source>
</reference>
<proteinExistence type="predicted"/>
<sequence>MINSIISDVILDIRRNEDNTPNNDLTHPTITNGGEINISGNIRGKSLYDYMDEKLKNEFPNLDADGKPNGTGMYDNYLRIYFFKEKAYLQNGSSRLPIEGIGTPIGNGRCFIFEDIETIDVAHEALHAIALGHSFGKQDNISTTTPYLFKYRKTENMMDYAHLDQKDKYSTWKWQWDKLRNFKLLEDE</sequence>
<dbReference type="Proteomes" id="UP000255515">
    <property type="component" value="Unassembled WGS sequence"/>
</dbReference>
<dbReference type="RefSeq" id="WP_002688142.1">
    <property type="nucleotide sequence ID" value="NZ_UFTJ01000003.1"/>
</dbReference>
<dbReference type="AlphaFoldDB" id="A0A380ZYU5"/>
<evidence type="ECO:0000313" key="1">
    <source>
        <dbReference type="EMBL" id="SUV52730.1"/>
    </source>
</evidence>
<dbReference type="EMBL" id="UFTJ01000003">
    <property type="protein sequence ID" value="SUV52730.1"/>
    <property type="molecule type" value="Genomic_DNA"/>
</dbReference>
<evidence type="ECO:0000313" key="2">
    <source>
        <dbReference type="Proteomes" id="UP000255515"/>
    </source>
</evidence>
<gene>
    <name evidence="1" type="ORF">NCTC11661_01872</name>
</gene>
<accession>A0A380ZYU5</accession>
<organism evidence="1 2">
    <name type="scientific">Bergeyella zoohelcum</name>
    <dbReference type="NCBI Taxonomy" id="1015"/>
    <lineage>
        <taxon>Bacteria</taxon>
        <taxon>Pseudomonadati</taxon>
        <taxon>Bacteroidota</taxon>
        <taxon>Flavobacteriia</taxon>
        <taxon>Flavobacteriales</taxon>
        <taxon>Weeksellaceae</taxon>
        <taxon>Bergeyella</taxon>
    </lineage>
</organism>
<name>A0A380ZYU5_9FLAO</name>
<protein>
    <submittedName>
        <fullName evidence="1">Uncharacterized protein</fullName>
    </submittedName>
</protein>